<dbReference type="PaxDb" id="3880-AES68750"/>
<proteinExistence type="predicted"/>
<keyword evidence="3" id="KW-1185">Reference proteome</keyword>
<gene>
    <name evidence="1" type="ordered locus">MTR_3g014450</name>
</gene>
<evidence type="ECO:0000313" key="2">
    <source>
        <dbReference type="EnsemblPlants" id="AES68750"/>
    </source>
</evidence>
<name>G7J0I9_MEDTR</name>
<dbReference type="Proteomes" id="UP000002051">
    <property type="component" value="Chromosome 3"/>
</dbReference>
<accession>G7J0I9</accession>
<reference evidence="2" key="3">
    <citation type="submission" date="2015-04" db="UniProtKB">
        <authorList>
            <consortium name="EnsemblPlants"/>
        </authorList>
    </citation>
    <scope>IDENTIFICATION</scope>
    <source>
        <strain evidence="2">cv. Jemalong A17</strain>
    </source>
</reference>
<evidence type="ECO:0000313" key="3">
    <source>
        <dbReference type="Proteomes" id="UP000002051"/>
    </source>
</evidence>
<evidence type="ECO:0000313" key="1">
    <source>
        <dbReference type="EMBL" id="AES68750.1"/>
    </source>
</evidence>
<organism evidence="1 3">
    <name type="scientific">Medicago truncatula</name>
    <name type="common">Barrel medic</name>
    <name type="synonym">Medicago tribuloides</name>
    <dbReference type="NCBI Taxonomy" id="3880"/>
    <lineage>
        <taxon>Eukaryota</taxon>
        <taxon>Viridiplantae</taxon>
        <taxon>Streptophyta</taxon>
        <taxon>Embryophyta</taxon>
        <taxon>Tracheophyta</taxon>
        <taxon>Spermatophyta</taxon>
        <taxon>Magnoliopsida</taxon>
        <taxon>eudicotyledons</taxon>
        <taxon>Gunneridae</taxon>
        <taxon>Pentapetalae</taxon>
        <taxon>rosids</taxon>
        <taxon>fabids</taxon>
        <taxon>Fabales</taxon>
        <taxon>Fabaceae</taxon>
        <taxon>Papilionoideae</taxon>
        <taxon>50 kb inversion clade</taxon>
        <taxon>NPAAA clade</taxon>
        <taxon>Hologalegina</taxon>
        <taxon>IRL clade</taxon>
        <taxon>Trifolieae</taxon>
        <taxon>Medicago</taxon>
    </lineage>
</organism>
<dbReference type="EMBL" id="CM001219">
    <property type="protein sequence ID" value="AES68750.1"/>
    <property type="molecule type" value="Genomic_DNA"/>
</dbReference>
<protein>
    <submittedName>
        <fullName evidence="1 2">Uncharacterized protein</fullName>
    </submittedName>
</protein>
<dbReference type="AlphaFoldDB" id="G7J0I9"/>
<dbReference type="STRING" id="3880.G7J0I9"/>
<reference evidence="1 3" key="1">
    <citation type="journal article" date="2011" name="Nature">
        <title>The Medicago genome provides insight into the evolution of rhizobial symbioses.</title>
        <authorList>
            <person name="Young N.D."/>
            <person name="Debelle F."/>
            <person name="Oldroyd G.E."/>
            <person name="Geurts R."/>
            <person name="Cannon S.B."/>
            <person name="Udvardi M.K."/>
            <person name="Benedito V.A."/>
            <person name="Mayer K.F."/>
            <person name="Gouzy J."/>
            <person name="Schoof H."/>
            <person name="Van de Peer Y."/>
            <person name="Proost S."/>
            <person name="Cook D.R."/>
            <person name="Meyers B.C."/>
            <person name="Spannagl M."/>
            <person name="Cheung F."/>
            <person name="De Mita S."/>
            <person name="Krishnakumar V."/>
            <person name="Gundlach H."/>
            <person name="Zhou S."/>
            <person name="Mudge J."/>
            <person name="Bharti A.K."/>
            <person name="Murray J.D."/>
            <person name="Naoumkina M.A."/>
            <person name="Rosen B."/>
            <person name="Silverstein K.A."/>
            <person name="Tang H."/>
            <person name="Rombauts S."/>
            <person name="Zhao P.X."/>
            <person name="Zhou P."/>
            <person name="Barbe V."/>
            <person name="Bardou P."/>
            <person name="Bechner M."/>
            <person name="Bellec A."/>
            <person name="Berger A."/>
            <person name="Berges H."/>
            <person name="Bidwell S."/>
            <person name="Bisseling T."/>
            <person name="Choisne N."/>
            <person name="Couloux A."/>
            <person name="Denny R."/>
            <person name="Deshpande S."/>
            <person name="Dai X."/>
            <person name="Doyle J.J."/>
            <person name="Dudez A.M."/>
            <person name="Farmer A.D."/>
            <person name="Fouteau S."/>
            <person name="Franken C."/>
            <person name="Gibelin C."/>
            <person name="Gish J."/>
            <person name="Goldstein S."/>
            <person name="Gonzalez A.J."/>
            <person name="Green P.J."/>
            <person name="Hallab A."/>
            <person name="Hartog M."/>
            <person name="Hua A."/>
            <person name="Humphray S.J."/>
            <person name="Jeong D.H."/>
            <person name="Jing Y."/>
            <person name="Jocker A."/>
            <person name="Kenton S.M."/>
            <person name="Kim D.J."/>
            <person name="Klee K."/>
            <person name="Lai H."/>
            <person name="Lang C."/>
            <person name="Lin S."/>
            <person name="Macmil S.L."/>
            <person name="Magdelenat G."/>
            <person name="Matthews L."/>
            <person name="McCorrison J."/>
            <person name="Monaghan E.L."/>
            <person name="Mun J.H."/>
            <person name="Najar F.Z."/>
            <person name="Nicholson C."/>
            <person name="Noirot C."/>
            <person name="O'Bleness M."/>
            <person name="Paule C.R."/>
            <person name="Poulain J."/>
            <person name="Prion F."/>
            <person name="Qin B."/>
            <person name="Qu C."/>
            <person name="Retzel E.F."/>
            <person name="Riddle C."/>
            <person name="Sallet E."/>
            <person name="Samain S."/>
            <person name="Samson N."/>
            <person name="Sanders I."/>
            <person name="Saurat O."/>
            <person name="Scarpelli C."/>
            <person name="Schiex T."/>
            <person name="Segurens B."/>
            <person name="Severin A.J."/>
            <person name="Sherrier D.J."/>
            <person name="Shi R."/>
            <person name="Sims S."/>
            <person name="Singer S.R."/>
            <person name="Sinharoy S."/>
            <person name="Sterck L."/>
            <person name="Viollet A."/>
            <person name="Wang B.B."/>
            <person name="Wang K."/>
            <person name="Wang M."/>
            <person name="Wang X."/>
            <person name="Warfsmann J."/>
            <person name="Weissenbach J."/>
            <person name="White D.D."/>
            <person name="White J.D."/>
            <person name="Wiley G.B."/>
            <person name="Wincker P."/>
            <person name="Xing Y."/>
            <person name="Yang L."/>
            <person name="Yao Z."/>
            <person name="Ying F."/>
            <person name="Zhai J."/>
            <person name="Zhou L."/>
            <person name="Zuber A."/>
            <person name="Denarie J."/>
            <person name="Dixon R.A."/>
            <person name="May G.D."/>
            <person name="Schwartz D.C."/>
            <person name="Rogers J."/>
            <person name="Quetier F."/>
            <person name="Town C.D."/>
            <person name="Roe B.A."/>
        </authorList>
    </citation>
    <scope>NUCLEOTIDE SEQUENCE [LARGE SCALE GENOMIC DNA]</scope>
    <source>
        <strain evidence="1">A17</strain>
        <strain evidence="2 3">cv. Jemalong A17</strain>
    </source>
</reference>
<dbReference type="HOGENOM" id="CLU_2779633_0_0_1"/>
<dbReference type="EnsemblPlants" id="AES68750">
    <property type="protein sequence ID" value="AES68750"/>
    <property type="gene ID" value="MTR_3g014450"/>
</dbReference>
<sequence length="69" mass="7995">MDRICCHFQVLSCVDEFEFQLSKHGSLKKLNTVIGPEERPQHSFAWIGIACGFPVAVYMDQFIKLFIKF</sequence>
<reference evidence="1 3" key="2">
    <citation type="journal article" date="2014" name="BMC Genomics">
        <title>An improved genome release (version Mt4.0) for the model legume Medicago truncatula.</title>
        <authorList>
            <person name="Tang H."/>
            <person name="Krishnakumar V."/>
            <person name="Bidwell S."/>
            <person name="Rosen B."/>
            <person name="Chan A."/>
            <person name="Zhou S."/>
            <person name="Gentzbittel L."/>
            <person name="Childs K.L."/>
            <person name="Yandell M."/>
            <person name="Gundlach H."/>
            <person name="Mayer K.F."/>
            <person name="Schwartz D.C."/>
            <person name="Town C.D."/>
        </authorList>
    </citation>
    <scope>GENOME REANNOTATION</scope>
    <source>
        <strain evidence="2 3">cv. Jemalong A17</strain>
    </source>
</reference>